<dbReference type="Gramene" id="FCD_00004142-RA">
    <property type="protein sequence ID" value="FCD_00004142-RA:cds"/>
    <property type="gene ID" value="FCD_00004142"/>
</dbReference>
<dbReference type="Proteomes" id="UP001187192">
    <property type="component" value="Unassembled WGS sequence"/>
</dbReference>
<feature type="region of interest" description="Disordered" evidence="1">
    <location>
        <begin position="16"/>
        <end position="39"/>
    </location>
</feature>
<evidence type="ECO:0000313" key="3">
    <source>
        <dbReference type="Proteomes" id="UP001187192"/>
    </source>
</evidence>
<sequence length="168" mass="18370">MKKLKLSKDKWASLSLSSSTLSPSLTSLPSLSSHSDLRRPFSRQVADPPLVSGRFSDLAAAVTGDSISFVPDPDPPLVSGRFVLLPPSLEIRSPSRRIPIRPCSPGGSPISQSHGRSRRRSVLLRARSRSTLAPDPDLLLAPSLQRRHHLRRGQRLLRSPRDLPIALA</sequence>
<proteinExistence type="predicted"/>
<gene>
    <name evidence="2" type="ORF">TIFTF001_004880</name>
</gene>
<organism evidence="2 3">
    <name type="scientific">Ficus carica</name>
    <name type="common">Common fig</name>
    <dbReference type="NCBI Taxonomy" id="3494"/>
    <lineage>
        <taxon>Eukaryota</taxon>
        <taxon>Viridiplantae</taxon>
        <taxon>Streptophyta</taxon>
        <taxon>Embryophyta</taxon>
        <taxon>Tracheophyta</taxon>
        <taxon>Spermatophyta</taxon>
        <taxon>Magnoliopsida</taxon>
        <taxon>eudicotyledons</taxon>
        <taxon>Gunneridae</taxon>
        <taxon>Pentapetalae</taxon>
        <taxon>rosids</taxon>
        <taxon>fabids</taxon>
        <taxon>Rosales</taxon>
        <taxon>Moraceae</taxon>
        <taxon>Ficeae</taxon>
        <taxon>Ficus</taxon>
    </lineage>
</organism>
<protein>
    <submittedName>
        <fullName evidence="2">Uncharacterized protein</fullName>
    </submittedName>
</protein>
<feature type="region of interest" description="Disordered" evidence="1">
    <location>
        <begin position="95"/>
        <end position="119"/>
    </location>
</feature>
<name>A0AA87ZEG5_FICCA</name>
<evidence type="ECO:0000256" key="1">
    <source>
        <dbReference type="SAM" id="MobiDB-lite"/>
    </source>
</evidence>
<evidence type="ECO:0000313" key="2">
    <source>
        <dbReference type="EMBL" id="GMN34773.1"/>
    </source>
</evidence>
<keyword evidence="3" id="KW-1185">Reference proteome</keyword>
<comment type="caution">
    <text evidence="2">The sequence shown here is derived from an EMBL/GenBank/DDBJ whole genome shotgun (WGS) entry which is preliminary data.</text>
</comment>
<dbReference type="EMBL" id="BTGU01000005">
    <property type="protein sequence ID" value="GMN34773.1"/>
    <property type="molecule type" value="Genomic_DNA"/>
</dbReference>
<feature type="compositionally biased region" description="Low complexity" evidence="1">
    <location>
        <begin position="16"/>
        <end position="34"/>
    </location>
</feature>
<dbReference type="AlphaFoldDB" id="A0AA87ZEG5"/>
<accession>A0AA87ZEG5</accession>
<reference evidence="2" key="1">
    <citation type="submission" date="2023-07" db="EMBL/GenBank/DDBJ databases">
        <title>draft genome sequence of fig (Ficus carica).</title>
        <authorList>
            <person name="Takahashi T."/>
            <person name="Nishimura K."/>
        </authorList>
    </citation>
    <scope>NUCLEOTIDE SEQUENCE</scope>
</reference>